<dbReference type="CDD" id="cd02440">
    <property type="entry name" value="AdoMet_MTases"/>
    <property type="match status" value="1"/>
</dbReference>
<keyword evidence="1" id="KW-0489">Methyltransferase</keyword>
<comment type="caution">
    <text evidence="1">The sequence shown here is derived from an EMBL/GenBank/DDBJ whole genome shotgun (WGS) entry which is preliminary data.</text>
</comment>
<dbReference type="GO" id="GO:0032259">
    <property type="term" value="P:methylation"/>
    <property type="evidence" value="ECO:0007669"/>
    <property type="project" value="UniProtKB-KW"/>
</dbReference>
<evidence type="ECO:0000313" key="2">
    <source>
        <dbReference type="Proteomes" id="UP000640489"/>
    </source>
</evidence>
<dbReference type="SUPFAM" id="SSF53335">
    <property type="entry name" value="S-adenosyl-L-methionine-dependent methyltransferases"/>
    <property type="match status" value="1"/>
</dbReference>
<evidence type="ECO:0000313" key="1">
    <source>
        <dbReference type="EMBL" id="MBF4764141.1"/>
    </source>
</evidence>
<organism evidence="1 2">
    <name type="scientific">Nocardioides islandensis</name>
    <dbReference type="NCBI Taxonomy" id="433663"/>
    <lineage>
        <taxon>Bacteria</taxon>
        <taxon>Bacillati</taxon>
        <taxon>Actinomycetota</taxon>
        <taxon>Actinomycetes</taxon>
        <taxon>Propionibacteriales</taxon>
        <taxon>Nocardioidaceae</taxon>
        <taxon>Nocardioides</taxon>
    </lineage>
</organism>
<dbReference type="RefSeq" id="WP_194707308.1">
    <property type="nucleotide sequence ID" value="NZ_JADKPN010000007.1"/>
</dbReference>
<dbReference type="Pfam" id="PF13489">
    <property type="entry name" value="Methyltransf_23"/>
    <property type="match status" value="1"/>
</dbReference>
<proteinExistence type="predicted"/>
<dbReference type="GO" id="GO:0008168">
    <property type="term" value="F:methyltransferase activity"/>
    <property type="evidence" value="ECO:0007669"/>
    <property type="project" value="UniProtKB-KW"/>
</dbReference>
<keyword evidence="1" id="KW-0808">Transferase</keyword>
<dbReference type="InterPro" id="IPR029063">
    <property type="entry name" value="SAM-dependent_MTases_sf"/>
</dbReference>
<reference evidence="1" key="1">
    <citation type="submission" date="2020-11" db="EMBL/GenBank/DDBJ databases">
        <title>Nocardioides sp. nov., isolated from Soil of Cynanchum wilfordii Hemsley rhizosphere.</title>
        <authorList>
            <person name="Lee J.-S."/>
            <person name="Suh M.K."/>
            <person name="Kim J.-S."/>
        </authorList>
    </citation>
    <scope>NUCLEOTIDE SEQUENCE</scope>
    <source>
        <strain evidence="1">KCTC 19275</strain>
    </source>
</reference>
<dbReference type="PANTHER" id="PTHR43861">
    <property type="entry name" value="TRANS-ACONITATE 2-METHYLTRANSFERASE-RELATED"/>
    <property type="match status" value="1"/>
</dbReference>
<protein>
    <submittedName>
        <fullName evidence="1">Methyltransferase domain-containing protein</fullName>
    </submittedName>
</protein>
<dbReference type="PANTHER" id="PTHR43861:SF1">
    <property type="entry name" value="TRANS-ACONITATE 2-METHYLTRANSFERASE"/>
    <property type="match status" value="1"/>
</dbReference>
<keyword evidence="2" id="KW-1185">Reference proteome</keyword>
<name>A0A930YDE0_9ACTN</name>
<accession>A0A930YDE0</accession>
<dbReference type="Gene3D" id="3.40.50.150">
    <property type="entry name" value="Vaccinia Virus protein VP39"/>
    <property type="match status" value="1"/>
</dbReference>
<dbReference type="AlphaFoldDB" id="A0A930YDE0"/>
<sequence>MTHQHHNEQQIAYFTGRDLPRMDPRRRADTPYTRRHLDAVVAAARLQPGDQVVDVGCGPGKYTVGLAARGFDTTGLDLTPGLVEQLREVAPEVTAVEGDMVHPPAELHGRFDAVTGFFVLHHLDEIEGAFAGSRRLARPGGRVVFIEPNAYFPGFYVQVTLTPGMSWKGDKGIVHMRAGKLRRAATAAGLTDVEVTTFGAFPPALANKRWGRRLESRLESVPGWDRAKAFVVVSATA</sequence>
<dbReference type="Proteomes" id="UP000640489">
    <property type="component" value="Unassembled WGS sequence"/>
</dbReference>
<gene>
    <name evidence="1" type="ORF">ISU07_13485</name>
</gene>
<dbReference type="EMBL" id="JADKPN010000007">
    <property type="protein sequence ID" value="MBF4764141.1"/>
    <property type="molecule type" value="Genomic_DNA"/>
</dbReference>